<name>A0A194V765_CYTMA</name>
<evidence type="ECO:0000313" key="4">
    <source>
        <dbReference type="Proteomes" id="UP000078576"/>
    </source>
</evidence>
<feature type="compositionally biased region" description="Low complexity" evidence="2">
    <location>
        <begin position="58"/>
        <end position="69"/>
    </location>
</feature>
<accession>A0A194V765</accession>
<feature type="region of interest" description="Disordered" evidence="2">
    <location>
        <begin position="1"/>
        <end position="83"/>
    </location>
</feature>
<evidence type="ECO:0000313" key="3">
    <source>
        <dbReference type="EMBL" id="KUI59729.1"/>
    </source>
</evidence>
<dbReference type="OrthoDB" id="5242317at2759"/>
<gene>
    <name evidence="3" type="ORF">VP1G_06969</name>
</gene>
<reference evidence="4" key="1">
    <citation type="submission" date="2014-12" db="EMBL/GenBank/DDBJ databases">
        <title>Genome Sequence of Valsa Canker Pathogens Uncovers a Specific Adaption of Colonization on Woody Bark.</title>
        <authorList>
            <person name="Yin Z."/>
            <person name="Liu H."/>
            <person name="Gao X."/>
            <person name="Li Z."/>
            <person name="Song N."/>
            <person name="Ke X."/>
            <person name="Dai Q."/>
            <person name="Wu Y."/>
            <person name="Sun Y."/>
            <person name="Xu J.-R."/>
            <person name="Kang Z.K."/>
            <person name="Wang L."/>
            <person name="Huang L."/>
        </authorList>
    </citation>
    <scope>NUCLEOTIDE SEQUENCE [LARGE SCALE GENOMIC DNA]</scope>
    <source>
        <strain evidence="4">SXYL134</strain>
    </source>
</reference>
<keyword evidence="4" id="KW-1185">Reference proteome</keyword>
<feature type="coiled-coil region" evidence="1">
    <location>
        <begin position="464"/>
        <end position="491"/>
    </location>
</feature>
<protein>
    <submittedName>
        <fullName evidence="3">Uncharacterized protein</fullName>
    </submittedName>
</protein>
<feature type="compositionally biased region" description="Low complexity" evidence="2">
    <location>
        <begin position="34"/>
        <end position="50"/>
    </location>
</feature>
<keyword evidence="1" id="KW-0175">Coiled coil</keyword>
<organism evidence="3 4">
    <name type="scientific">Cytospora mali</name>
    <name type="common">Apple Valsa canker fungus</name>
    <name type="synonym">Valsa mali</name>
    <dbReference type="NCBI Taxonomy" id="578113"/>
    <lineage>
        <taxon>Eukaryota</taxon>
        <taxon>Fungi</taxon>
        <taxon>Dikarya</taxon>
        <taxon>Ascomycota</taxon>
        <taxon>Pezizomycotina</taxon>
        <taxon>Sordariomycetes</taxon>
        <taxon>Sordariomycetidae</taxon>
        <taxon>Diaporthales</taxon>
        <taxon>Cytosporaceae</taxon>
        <taxon>Cytospora</taxon>
    </lineage>
</organism>
<proteinExistence type="predicted"/>
<dbReference type="AlphaFoldDB" id="A0A194V765"/>
<evidence type="ECO:0000256" key="1">
    <source>
        <dbReference type="SAM" id="Coils"/>
    </source>
</evidence>
<sequence length="496" mass="55338">MSSSNSRKHAEGHEGLGSSSDFQVLDPELFLHWQKQQPQQQPMVPMQSGQGQPGQGQPGQQQQQQPTGPLESGQGHPGQHQPDALMDIDEAFASTDFDPVANEFMDSAPMMENGTIMPYSEDWNATHTSTTYTPGASQVPHGFPQTVQSGLSSTTPVLVNIRGLGSAMAVPNPMLGNAGPSTVQRTFQQTFQQNLDPTLGAVASQSQPAGNAPKTFTITIHPRGCGDPYTVTLSKPPKAEDVMKIHVPDRGNILPKKTLLVTEKYKDLREWYNDVRDVFWKEIILQFSDTIPRGISTEVLQRLRKSHPCINDPWTGHFFYKVMFGAGKKIEKLKVWMYGTKENTILPFNNWRETLRAKTDPKDRCVPDVTKADVIALWVLIKNGDPRGGFEKAGRNKWELLKKCKLLQIEGPLETDEYWAGFEEELKADPNQEGLFTKVTSELGVAAHAGTTAESHDDAETALVRQLKQQIEDKDVRIQQLEYENAELRKQNRKKG</sequence>
<dbReference type="Proteomes" id="UP000078576">
    <property type="component" value="Unassembled WGS sequence"/>
</dbReference>
<dbReference type="EMBL" id="KN714735">
    <property type="protein sequence ID" value="KUI59729.1"/>
    <property type="molecule type" value="Genomic_DNA"/>
</dbReference>
<evidence type="ECO:0000256" key="2">
    <source>
        <dbReference type="SAM" id="MobiDB-lite"/>
    </source>
</evidence>